<dbReference type="RefSeq" id="WP_087990071.1">
    <property type="nucleotide sequence ID" value="NZ_JBKYBB010000029.1"/>
</dbReference>
<reference evidence="4" key="1">
    <citation type="submission" date="2017-04" db="EMBL/GenBank/DDBJ databases">
        <title>Function of individual gut microbiota members based on whole genome sequencing of pure cultures obtained from chicken caecum.</title>
        <authorList>
            <person name="Medvecky M."/>
            <person name="Cejkova D."/>
            <person name="Polansky O."/>
            <person name="Karasova D."/>
            <person name="Kubasova T."/>
            <person name="Cizek A."/>
            <person name="Rychlik I."/>
        </authorList>
    </citation>
    <scope>NUCLEOTIDE SEQUENCE [LARGE SCALE GENOMIC DNA]</scope>
    <source>
        <strain evidence="4">An75</strain>
    </source>
</reference>
<feature type="domain" description="SH3b" evidence="2">
    <location>
        <begin position="245"/>
        <end position="294"/>
    </location>
</feature>
<accession>A0A1Y3TW84</accession>
<evidence type="ECO:0000256" key="1">
    <source>
        <dbReference type="SAM" id="Phobius"/>
    </source>
</evidence>
<dbReference type="Proteomes" id="UP000195455">
    <property type="component" value="Unassembled WGS sequence"/>
</dbReference>
<evidence type="ECO:0000259" key="2">
    <source>
        <dbReference type="Pfam" id="PF08239"/>
    </source>
</evidence>
<evidence type="ECO:0000313" key="4">
    <source>
        <dbReference type="Proteomes" id="UP000195455"/>
    </source>
</evidence>
<dbReference type="Pfam" id="PF08239">
    <property type="entry name" value="SH3_3"/>
    <property type="match status" value="1"/>
</dbReference>
<sequence>MYKNKENFYIDQSVYDKLNSIKSYTMDFQNILSNSSLISIKKQLETFSYIASHTYEDSFLLSSEIKDAILGTTLSSINECYNELPHMLQDLIDQLTSYTSSSMYVWTTKILETYQSSGLGELKNSIDKIPMYILDEITKMDFSSIVAEISISDDGALSYQNVTYERNEIPQELERQVQEVRGKDIPKQLEELKQNHWLLCFIIYILFLIPSTVETTAWYADVGQSIYEAVMDIPQMCYTIKEKSYIRNEANAKSDILTILVYDTKLEILEDIPRWYKVKYIDETGTEIEGWISKISVEE</sequence>
<protein>
    <recommendedName>
        <fullName evidence="2">SH3b domain-containing protein</fullName>
    </recommendedName>
</protein>
<dbReference type="AlphaFoldDB" id="A0A1Y3TW84"/>
<keyword evidence="1" id="KW-0812">Transmembrane</keyword>
<feature type="transmembrane region" description="Helical" evidence="1">
    <location>
        <begin position="197"/>
        <end position="220"/>
    </location>
</feature>
<keyword evidence="1" id="KW-0472">Membrane</keyword>
<comment type="caution">
    <text evidence="3">The sequence shown here is derived from an EMBL/GenBank/DDBJ whole genome shotgun (WGS) entry which is preliminary data.</text>
</comment>
<organism evidence="3 4">
    <name type="scientific">Anaerotignum lactatifermentans</name>
    <dbReference type="NCBI Taxonomy" id="160404"/>
    <lineage>
        <taxon>Bacteria</taxon>
        <taxon>Bacillati</taxon>
        <taxon>Bacillota</taxon>
        <taxon>Clostridia</taxon>
        <taxon>Lachnospirales</taxon>
        <taxon>Anaerotignaceae</taxon>
        <taxon>Anaerotignum</taxon>
    </lineage>
</organism>
<dbReference type="InterPro" id="IPR003646">
    <property type="entry name" value="SH3-like_bac-type"/>
</dbReference>
<proteinExistence type="predicted"/>
<gene>
    <name evidence="3" type="ORF">B5G26_13780</name>
</gene>
<keyword evidence="1" id="KW-1133">Transmembrane helix</keyword>
<name>A0A1Y3TW84_9FIRM</name>
<dbReference type="Gene3D" id="2.30.30.40">
    <property type="entry name" value="SH3 Domains"/>
    <property type="match status" value="1"/>
</dbReference>
<dbReference type="EMBL" id="NFHM01000029">
    <property type="protein sequence ID" value="OUN40782.1"/>
    <property type="molecule type" value="Genomic_DNA"/>
</dbReference>
<evidence type="ECO:0000313" key="3">
    <source>
        <dbReference type="EMBL" id="OUN40782.1"/>
    </source>
</evidence>